<dbReference type="GeneID" id="30212365"/>
<name>A0A1B9FU64_9TREE</name>
<reference evidence="1" key="2">
    <citation type="submission" date="2014-01" db="EMBL/GenBank/DDBJ databases">
        <title>Evolution of pathogenesis and genome organization in the Tremellales.</title>
        <authorList>
            <person name="Cuomo C."/>
            <person name="Litvintseva A."/>
            <person name="Heitman J."/>
            <person name="Chen Y."/>
            <person name="Sun S."/>
            <person name="Springer D."/>
            <person name="Dromer F."/>
            <person name="Young S."/>
            <person name="Zeng Q."/>
            <person name="Chapman S."/>
            <person name="Gujja S."/>
            <person name="Saif S."/>
            <person name="Birren B."/>
        </authorList>
    </citation>
    <scope>NUCLEOTIDE SEQUENCE</scope>
    <source>
        <strain evidence="1">CBS 10118</strain>
    </source>
</reference>
<accession>A0A1B9FU64</accession>
<organism evidence="1">
    <name type="scientific">Kwoniella bestiolae CBS 10118</name>
    <dbReference type="NCBI Taxonomy" id="1296100"/>
    <lineage>
        <taxon>Eukaryota</taxon>
        <taxon>Fungi</taxon>
        <taxon>Dikarya</taxon>
        <taxon>Basidiomycota</taxon>
        <taxon>Agaricomycotina</taxon>
        <taxon>Tremellomycetes</taxon>
        <taxon>Tremellales</taxon>
        <taxon>Cryptococcaceae</taxon>
        <taxon>Kwoniella</taxon>
    </lineage>
</organism>
<gene>
    <name evidence="1" type="ORF">I302_07966</name>
</gene>
<dbReference type="OrthoDB" id="20681at2759"/>
<dbReference type="VEuPathDB" id="FungiDB:I302_07966"/>
<dbReference type="KEGG" id="kbi:30212365"/>
<reference evidence="1" key="1">
    <citation type="submission" date="2013-07" db="EMBL/GenBank/DDBJ databases">
        <title>The Genome Sequence of Cryptococcus bestiolae CBS10118.</title>
        <authorList>
            <consortium name="The Broad Institute Genome Sequencing Platform"/>
            <person name="Cuomo C."/>
            <person name="Litvintseva A."/>
            <person name="Chen Y."/>
            <person name="Heitman J."/>
            <person name="Sun S."/>
            <person name="Springer D."/>
            <person name="Dromer F."/>
            <person name="Young S.K."/>
            <person name="Zeng Q."/>
            <person name="Gargeya S."/>
            <person name="Fitzgerald M."/>
            <person name="Abouelleil A."/>
            <person name="Alvarado L."/>
            <person name="Berlin A.M."/>
            <person name="Chapman S.B."/>
            <person name="Dewar J."/>
            <person name="Goldberg J."/>
            <person name="Griggs A."/>
            <person name="Gujja S."/>
            <person name="Hansen M."/>
            <person name="Howarth C."/>
            <person name="Imamovic A."/>
            <person name="Larimer J."/>
            <person name="McCowan C."/>
            <person name="Murphy C."/>
            <person name="Pearson M."/>
            <person name="Priest M."/>
            <person name="Roberts A."/>
            <person name="Saif S."/>
            <person name="Shea T."/>
            <person name="Sykes S."/>
            <person name="Wortman J."/>
            <person name="Nusbaum C."/>
            <person name="Birren B."/>
        </authorList>
    </citation>
    <scope>NUCLEOTIDE SEQUENCE [LARGE SCALE GENOMIC DNA]</scope>
    <source>
        <strain evidence="1">CBS 10118</strain>
    </source>
</reference>
<evidence type="ECO:0000313" key="1">
    <source>
        <dbReference type="EMBL" id="OCF22319.1"/>
    </source>
</evidence>
<dbReference type="AlphaFoldDB" id="A0A1B9FU64"/>
<sequence length="151" mass="16413">MRPSSSAIRPILTSLRPLPLSRPVVSSRLPHVSRTPIRSFQNILAPNPDSEDKPNLAINKLTPRGFILSDNLVVPGGCIFHSGRAVLWDVDPPLAGEGKIDAMWSGWGVERFRVFEVVVPRPGKFILGGNLGPNIGRGERDSIVVLACGFE</sequence>
<protein>
    <submittedName>
        <fullName evidence="1">Uncharacterized protein</fullName>
    </submittedName>
</protein>
<dbReference type="EMBL" id="KI894025">
    <property type="protein sequence ID" value="OCF22319.1"/>
    <property type="molecule type" value="Genomic_DNA"/>
</dbReference>
<proteinExistence type="predicted"/>
<dbReference type="RefSeq" id="XP_019043389.2">
    <property type="nucleotide sequence ID" value="XM_019194553.2"/>
</dbReference>
<dbReference type="STRING" id="1296100.A0A1B9FU64"/>